<dbReference type="PANTHER" id="PTHR42679:SF2">
    <property type="entry name" value="S-METHYL-5'-THIOADENOSINE PHOSPHORYLASE"/>
    <property type="match status" value="1"/>
</dbReference>
<keyword evidence="3" id="KW-0660">Purine salvage</keyword>
<dbReference type="EC" id="2.4.2.1" evidence="3"/>
<dbReference type="GO" id="GO:0005829">
    <property type="term" value="C:cytosol"/>
    <property type="evidence" value="ECO:0007669"/>
    <property type="project" value="TreeGrafter"/>
</dbReference>
<keyword evidence="1 3" id="KW-0328">Glycosyltransferase</keyword>
<dbReference type="PANTHER" id="PTHR42679">
    <property type="entry name" value="S-METHYL-5'-THIOADENOSINE PHOSPHORYLASE"/>
    <property type="match status" value="1"/>
</dbReference>
<comment type="pathway">
    <text evidence="3">Purine metabolism; purine nucleoside salvage.</text>
</comment>
<feature type="binding site" evidence="3">
    <location>
        <position position="198"/>
    </location>
    <ligand>
        <name>substrate</name>
    </ligand>
</feature>
<dbReference type="SUPFAM" id="SSF53167">
    <property type="entry name" value="Purine and uridine phosphorylases"/>
    <property type="match status" value="1"/>
</dbReference>
<dbReference type="Proteomes" id="UP001201020">
    <property type="component" value="Chromosome"/>
</dbReference>
<dbReference type="GO" id="GO:0006166">
    <property type="term" value="P:purine ribonucleoside salvage"/>
    <property type="evidence" value="ECO:0007669"/>
    <property type="project" value="UniProtKB-UniRule"/>
</dbReference>
<dbReference type="CDD" id="cd09010">
    <property type="entry name" value="MTAP_SsMTAPII_like_MTIP"/>
    <property type="match status" value="1"/>
</dbReference>
<comment type="similarity">
    <text evidence="3">Belongs to the PNP/MTAP phosphorylase family. MTAP subfamily.</text>
</comment>
<gene>
    <name evidence="5" type="ORF">K9W45_12020</name>
</gene>
<feature type="binding site" evidence="3">
    <location>
        <position position="11"/>
    </location>
    <ligand>
        <name>phosphate</name>
        <dbReference type="ChEBI" id="CHEBI:43474"/>
    </ligand>
</feature>
<dbReference type="EMBL" id="CP084166">
    <property type="protein sequence ID" value="UJG40546.1"/>
    <property type="molecule type" value="Genomic_DNA"/>
</dbReference>
<evidence type="ECO:0000256" key="3">
    <source>
        <dbReference type="HAMAP-Rule" id="MF_01963"/>
    </source>
</evidence>
<evidence type="ECO:0000256" key="2">
    <source>
        <dbReference type="ARBA" id="ARBA00022679"/>
    </source>
</evidence>
<feature type="binding site" evidence="3">
    <location>
        <begin position="49"/>
        <end position="50"/>
    </location>
    <ligand>
        <name>phosphate</name>
        <dbReference type="ChEBI" id="CHEBI:43474"/>
    </ligand>
</feature>
<dbReference type="Pfam" id="PF01048">
    <property type="entry name" value="PNP_UDP_1"/>
    <property type="match status" value="1"/>
</dbReference>
<comment type="catalytic activity">
    <reaction evidence="3">
        <text>a purine D-ribonucleoside + phosphate = a purine nucleobase + alpha-D-ribose 1-phosphate</text>
        <dbReference type="Rhea" id="RHEA:19805"/>
        <dbReference type="ChEBI" id="CHEBI:26386"/>
        <dbReference type="ChEBI" id="CHEBI:43474"/>
        <dbReference type="ChEBI" id="CHEBI:57720"/>
        <dbReference type="ChEBI" id="CHEBI:142355"/>
        <dbReference type="EC" id="2.4.2.1"/>
    </reaction>
</comment>
<dbReference type="InterPro" id="IPR035994">
    <property type="entry name" value="Nucleoside_phosphorylase_sf"/>
</dbReference>
<dbReference type="AlphaFoldDB" id="A0A9Y1BK53"/>
<reference evidence="5" key="1">
    <citation type="journal article" date="2022" name="Nat. Microbiol.">
        <title>Unique mobile elements and scalable gene flow at the prokaryote-eukaryote boundary revealed by circularized Asgard archaea genomes.</title>
        <authorList>
            <person name="Wu F."/>
            <person name="Speth D.R."/>
            <person name="Philosof A."/>
            <person name="Cremiere A."/>
            <person name="Narayanan A."/>
            <person name="Barco R.A."/>
            <person name="Connon S.A."/>
            <person name="Amend J.P."/>
            <person name="Antoshechkin I.A."/>
            <person name="Orphan V.J."/>
        </authorList>
    </citation>
    <scope>NUCLEOTIDE SEQUENCE</scope>
    <source>
        <strain evidence="5">PM71</strain>
    </source>
</reference>
<dbReference type="Gene3D" id="3.40.50.1580">
    <property type="entry name" value="Nucleoside phosphorylase domain"/>
    <property type="match status" value="1"/>
</dbReference>
<feature type="site" description="Important for substrate specificity" evidence="3">
    <location>
        <position position="233"/>
    </location>
</feature>
<comment type="subunit">
    <text evidence="3">Homohexamer. Dimer of a homotrimer.</text>
</comment>
<keyword evidence="2 3" id="KW-0808">Transferase</keyword>
<name>A0A9Y1BK53_9ARCH</name>
<accession>A0A9Y1BK53</accession>
<dbReference type="HAMAP" id="MF_01963">
    <property type="entry name" value="MTAP"/>
    <property type="match status" value="1"/>
</dbReference>
<evidence type="ECO:0000259" key="4">
    <source>
        <dbReference type="Pfam" id="PF01048"/>
    </source>
</evidence>
<sequence length="268" mass="29961">MKAKRAIIGGSGVYEIFEESEPINVNAFGRDVTLYKLEREGREVFFLPRHGKDHSVPPHKIDYLGNIYALYSLGVSEIIATNAVGSIVPEVKPGEFVLPDQFIDNTRNRTLTFFSGEKINGWEPKIKLGDGTVREGVVHLDYTEPYCPRLRNLLGTITENLGEKVHHSGVYVCSEGPRFETPAEVEMYRHFGGTIAGMTTIPEAVLAREANMCYATICLVTNFGAGMQKKVTHEEVIELFNEKTQIVRKIIETAVFSDVENTTCNCRV</sequence>
<proteinExistence type="inferred from homology"/>
<dbReference type="GO" id="GO:0019509">
    <property type="term" value="P:L-methionine salvage from methylthioadenosine"/>
    <property type="evidence" value="ECO:0007669"/>
    <property type="project" value="TreeGrafter"/>
</dbReference>
<dbReference type="InterPro" id="IPR000845">
    <property type="entry name" value="Nucleoside_phosphorylase_d"/>
</dbReference>
<feature type="domain" description="Nucleoside phosphorylase" evidence="4">
    <location>
        <begin position="4"/>
        <end position="254"/>
    </location>
</feature>
<comment type="miscellaneous">
    <text evidence="3">Although this enzyme belongs to the family of MTA phosphorylases based on sequence homology, it lacks several conserved amino acids in the substrate binding pocket that confer specificity towards MTA.</text>
</comment>
<dbReference type="GO" id="GO:0017061">
    <property type="term" value="F:S-methyl-5-thioadenosine phosphorylase activity"/>
    <property type="evidence" value="ECO:0007669"/>
    <property type="project" value="InterPro"/>
</dbReference>
<feature type="binding site" evidence="3">
    <location>
        <position position="199"/>
    </location>
    <ligand>
        <name>phosphate</name>
        <dbReference type="ChEBI" id="CHEBI:43474"/>
    </ligand>
</feature>
<organism evidence="5">
    <name type="scientific">Candidatus Heimdallarchaeum aukensis</name>
    <dbReference type="NCBI Taxonomy" id="2876573"/>
    <lineage>
        <taxon>Archaea</taxon>
        <taxon>Promethearchaeati</taxon>
        <taxon>Candidatus Heimdallarchaeota</taxon>
        <taxon>Candidatus Heimdallarchaeia (ex Rinke et al. 2021) (nom. nud.)</taxon>
        <taxon>Candidatus Heimdallarchaeales</taxon>
        <taxon>Candidatus Heimdallarchaeaceae</taxon>
        <taxon>Candidatus Heimdallarchaeum</taxon>
    </lineage>
</organism>
<comment type="caution">
    <text evidence="3">Lacks conserved residue(s) required for the propagation of feature annotation.</text>
</comment>
<evidence type="ECO:0000313" key="5">
    <source>
        <dbReference type="EMBL" id="UJG40546.1"/>
    </source>
</evidence>
<protein>
    <recommendedName>
        <fullName evidence="3">Purine nucleoside phosphorylase</fullName>
        <shortName evidence="3">PNP</shortName>
        <ecNumber evidence="3">2.4.2.1</ecNumber>
    </recommendedName>
</protein>
<feature type="site" description="Important for substrate specificity" evidence="3">
    <location>
        <position position="180"/>
    </location>
</feature>
<evidence type="ECO:0000256" key="1">
    <source>
        <dbReference type="ARBA" id="ARBA00022676"/>
    </source>
</evidence>
<comment type="function">
    <text evidence="3">Purine nucleoside phosphorylase involved in purine salvage.</text>
</comment>
<dbReference type="InterPro" id="IPR010044">
    <property type="entry name" value="MTAP"/>
</dbReference>